<dbReference type="GO" id="GO:0006281">
    <property type="term" value="P:DNA repair"/>
    <property type="evidence" value="ECO:0007669"/>
    <property type="project" value="UniProtKB-KW"/>
</dbReference>
<keyword evidence="1" id="KW-0547">Nucleotide-binding</keyword>
<evidence type="ECO:0000313" key="4">
    <source>
        <dbReference type="Proteomes" id="UP000887013"/>
    </source>
</evidence>
<keyword evidence="1" id="KW-0234">DNA repair</keyword>
<evidence type="ECO:0000313" key="3">
    <source>
        <dbReference type="EMBL" id="GFU43472.1"/>
    </source>
</evidence>
<sequence length="93" mass="10136">MAYSAFKLQLDLNRSDNTICNISKQSDMAHVLRETKITVWGKCTTAHKKGVDALNRTLQDIRESNLLMGGSTVLLAGDFRQTLPVVPLGGTCG</sequence>
<keyword evidence="1" id="KW-0227">DNA damage</keyword>
<dbReference type="GO" id="GO:0006310">
    <property type="term" value="P:DNA recombination"/>
    <property type="evidence" value="ECO:0007669"/>
    <property type="project" value="UniProtKB-KW"/>
</dbReference>
<keyword evidence="1 3" id="KW-0347">Helicase</keyword>
<dbReference type="GO" id="GO:0005524">
    <property type="term" value="F:ATP binding"/>
    <property type="evidence" value="ECO:0007669"/>
    <property type="project" value="UniProtKB-KW"/>
</dbReference>
<comment type="caution">
    <text evidence="3">The sequence shown here is derived from an EMBL/GenBank/DDBJ whole genome shotgun (WGS) entry which is preliminary data.</text>
</comment>
<evidence type="ECO:0000256" key="1">
    <source>
        <dbReference type="RuleBase" id="RU363044"/>
    </source>
</evidence>
<dbReference type="AlphaFoldDB" id="A0A8X6URR4"/>
<dbReference type="Pfam" id="PF05970">
    <property type="entry name" value="PIF1"/>
    <property type="match status" value="1"/>
</dbReference>
<dbReference type="PANTHER" id="PTHR10492:SF57">
    <property type="entry name" value="ATP-DEPENDENT DNA HELICASE"/>
    <property type="match status" value="1"/>
</dbReference>
<dbReference type="GO" id="GO:0000723">
    <property type="term" value="P:telomere maintenance"/>
    <property type="evidence" value="ECO:0007669"/>
    <property type="project" value="InterPro"/>
</dbReference>
<evidence type="ECO:0000259" key="2">
    <source>
        <dbReference type="Pfam" id="PF05970"/>
    </source>
</evidence>
<reference evidence="3" key="1">
    <citation type="submission" date="2020-08" db="EMBL/GenBank/DDBJ databases">
        <title>Multicomponent nature underlies the extraordinary mechanical properties of spider dragline silk.</title>
        <authorList>
            <person name="Kono N."/>
            <person name="Nakamura H."/>
            <person name="Mori M."/>
            <person name="Yoshida Y."/>
            <person name="Ohtoshi R."/>
            <person name="Malay A.D."/>
            <person name="Moran D.A.P."/>
            <person name="Tomita M."/>
            <person name="Numata K."/>
            <person name="Arakawa K."/>
        </authorList>
    </citation>
    <scope>NUCLEOTIDE SEQUENCE</scope>
</reference>
<keyword evidence="1" id="KW-0233">DNA recombination</keyword>
<keyword evidence="1" id="KW-0067">ATP-binding</keyword>
<dbReference type="EC" id="5.6.2.3" evidence="1"/>
<keyword evidence="1" id="KW-0378">Hydrolase</keyword>
<dbReference type="OrthoDB" id="6435739at2759"/>
<feature type="domain" description="DNA helicase Pif1-like DEAD-box helicase" evidence="2">
    <location>
        <begin position="3"/>
        <end position="89"/>
    </location>
</feature>
<proteinExistence type="inferred from homology"/>
<dbReference type="Proteomes" id="UP000887013">
    <property type="component" value="Unassembled WGS sequence"/>
</dbReference>
<dbReference type="InterPro" id="IPR010285">
    <property type="entry name" value="DNA_helicase_pif1-like_DEAD"/>
</dbReference>
<comment type="cofactor">
    <cofactor evidence="1">
        <name>Mg(2+)</name>
        <dbReference type="ChEBI" id="CHEBI:18420"/>
    </cofactor>
</comment>
<dbReference type="GO" id="GO:0043139">
    <property type="term" value="F:5'-3' DNA helicase activity"/>
    <property type="evidence" value="ECO:0007669"/>
    <property type="project" value="UniProtKB-EC"/>
</dbReference>
<keyword evidence="4" id="KW-1185">Reference proteome</keyword>
<organism evidence="3 4">
    <name type="scientific">Nephila pilipes</name>
    <name type="common">Giant wood spider</name>
    <name type="synonym">Nephila maculata</name>
    <dbReference type="NCBI Taxonomy" id="299642"/>
    <lineage>
        <taxon>Eukaryota</taxon>
        <taxon>Metazoa</taxon>
        <taxon>Ecdysozoa</taxon>
        <taxon>Arthropoda</taxon>
        <taxon>Chelicerata</taxon>
        <taxon>Arachnida</taxon>
        <taxon>Araneae</taxon>
        <taxon>Araneomorphae</taxon>
        <taxon>Entelegynae</taxon>
        <taxon>Araneoidea</taxon>
        <taxon>Nephilidae</taxon>
        <taxon>Nephila</taxon>
    </lineage>
</organism>
<comment type="catalytic activity">
    <reaction evidence="1">
        <text>ATP + H2O = ADP + phosphate + H(+)</text>
        <dbReference type="Rhea" id="RHEA:13065"/>
        <dbReference type="ChEBI" id="CHEBI:15377"/>
        <dbReference type="ChEBI" id="CHEBI:15378"/>
        <dbReference type="ChEBI" id="CHEBI:30616"/>
        <dbReference type="ChEBI" id="CHEBI:43474"/>
        <dbReference type="ChEBI" id="CHEBI:456216"/>
        <dbReference type="EC" id="5.6.2.3"/>
    </reaction>
</comment>
<dbReference type="GO" id="GO:0016787">
    <property type="term" value="F:hydrolase activity"/>
    <property type="evidence" value="ECO:0007669"/>
    <property type="project" value="UniProtKB-KW"/>
</dbReference>
<protein>
    <recommendedName>
        <fullName evidence="1">ATP-dependent DNA helicase</fullName>
        <ecNumber evidence="1">5.6.2.3</ecNumber>
    </recommendedName>
</protein>
<dbReference type="PANTHER" id="PTHR10492">
    <property type="match status" value="1"/>
</dbReference>
<dbReference type="EMBL" id="BMAW01036305">
    <property type="protein sequence ID" value="GFU43472.1"/>
    <property type="molecule type" value="Genomic_DNA"/>
</dbReference>
<gene>
    <name evidence="3" type="primary">pif1</name>
    <name evidence="3" type="ORF">NPIL_633781</name>
</gene>
<accession>A0A8X6URR4</accession>
<comment type="similarity">
    <text evidence="1">Belongs to the helicase family.</text>
</comment>
<name>A0A8X6URR4_NEPPI</name>